<keyword evidence="2" id="KW-0614">Plasmid</keyword>
<reference evidence="2" key="1">
    <citation type="submission" date="2019-01" db="EMBL/GenBank/DDBJ databases">
        <authorList>
            <consortium name="Pathogen Informatics"/>
        </authorList>
    </citation>
    <scope>NUCLEOTIDE SEQUENCE [LARGE SCALE GENOMIC DNA]</scope>
    <source>
        <strain evidence="2">NCTC10113</strain>
    </source>
</reference>
<dbReference type="GO" id="GO:0003677">
    <property type="term" value="F:DNA binding"/>
    <property type="evidence" value="ECO:0007669"/>
    <property type="project" value="InterPro"/>
</dbReference>
<organism evidence="2">
    <name type="scientific">Metamycoplasma salivarium</name>
    <name type="common">Mycoplasma salivarium</name>
    <dbReference type="NCBI Taxonomy" id="2124"/>
    <lineage>
        <taxon>Bacteria</taxon>
        <taxon>Bacillati</taxon>
        <taxon>Mycoplasmatota</taxon>
        <taxon>Mycoplasmoidales</taxon>
        <taxon>Metamycoplasmataceae</taxon>
        <taxon>Metamycoplasma</taxon>
    </lineage>
</organism>
<dbReference type="CDD" id="cd00093">
    <property type="entry name" value="HTH_XRE"/>
    <property type="match status" value="1"/>
</dbReference>
<dbReference type="RefSeq" id="WP_024544057.1">
    <property type="nucleotide sequence ID" value="NZ_LR214938.2"/>
</dbReference>
<dbReference type="InterPro" id="IPR010982">
    <property type="entry name" value="Lambda_DNA-bd_dom_sf"/>
</dbReference>
<evidence type="ECO:0000259" key="1">
    <source>
        <dbReference type="PROSITE" id="PS50943"/>
    </source>
</evidence>
<dbReference type="SUPFAM" id="SSF47413">
    <property type="entry name" value="lambda repressor-like DNA-binding domains"/>
    <property type="match status" value="1"/>
</dbReference>
<evidence type="ECO:0000313" key="2">
    <source>
        <dbReference type="EMBL" id="VEU56188.1"/>
    </source>
</evidence>
<dbReference type="EMBL" id="LR214939">
    <property type="protein sequence ID" value="VEU56188.1"/>
    <property type="molecule type" value="Genomic_DNA"/>
</dbReference>
<geneLocation type="plasmid" evidence="2">
    <name>2</name>
</geneLocation>
<protein>
    <recommendedName>
        <fullName evidence="1">HTH cro/C1-type domain-containing protein</fullName>
    </recommendedName>
</protein>
<dbReference type="SMART" id="SM00530">
    <property type="entry name" value="HTH_XRE"/>
    <property type="match status" value="1"/>
</dbReference>
<name>A0A448ZY61_METSV</name>
<feature type="domain" description="HTH cro/C1-type" evidence="1">
    <location>
        <begin position="23"/>
        <end position="78"/>
    </location>
</feature>
<dbReference type="AlphaFoldDB" id="A0A448ZY61"/>
<dbReference type="InterPro" id="IPR001387">
    <property type="entry name" value="Cro/C1-type_HTH"/>
</dbReference>
<dbReference type="Gene3D" id="1.10.260.40">
    <property type="entry name" value="lambda repressor-like DNA-binding domains"/>
    <property type="match status" value="1"/>
</dbReference>
<proteinExistence type="predicted"/>
<sequence length="359" mass="42277">MANLIKCTHYKTELHADNFSNEVKYLLRNLEMTQKELAMRLGVSVKHINSILKNTINDIPASVLEGLEYVFRLPAGLLSKVYNEYNNQRIVNTVENIDQVMNTYGLSFLIKHHELSLPFGILIDNEMEKYMRLMELKRFYGVSKLEDYHQYLMDHALAESKKYVDKKNVYIWIRFCELSIEGINNKKTLGIFRNGSFKSVIKKVLTIMSEETDNFQTKIVKLKDFLGTKGIILVTRPFIEECIIRGITLKKGAKRYIFLSDMYHSEPFIFFGLLHELIHCYFPQYTEDAIDKQVMKEYFKWEHSSPTKYKAIYEAILAYEVVHSNENNESIDLTKQQLFYLIQQKYEVVTFDDNEGEHE</sequence>
<dbReference type="PROSITE" id="PS50943">
    <property type="entry name" value="HTH_CROC1"/>
    <property type="match status" value="1"/>
</dbReference>
<accession>A0A448ZY61</accession>
<gene>
    <name evidence="2" type="ORF">NCTC10113_01076</name>
</gene>